<evidence type="ECO:0000313" key="3">
    <source>
        <dbReference type="Proteomes" id="UP000314294"/>
    </source>
</evidence>
<accession>A0A4Z2FDT1</accession>
<protein>
    <submittedName>
        <fullName evidence="2">Uncharacterized protein</fullName>
    </submittedName>
</protein>
<dbReference type="EMBL" id="SRLO01001283">
    <property type="protein sequence ID" value="TNN39396.1"/>
    <property type="molecule type" value="Genomic_DNA"/>
</dbReference>
<gene>
    <name evidence="2" type="ORF">EYF80_050427</name>
</gene>
<evidence type="ECO:0000313" key="2">
    <source>
        <dbReference type="EMBL" id="TNN39396.1"/>
    </source>
</evidence>
<comment type="caution">
    <text evidence="2">The sequence shown here is derived from an EMBL/GenBank/DDBJ whole genome shotgun (WGS) entry which is preliminary data.</text>
</comment>
<evidence type="ECO:0000256" key="1">
    <source>
        <dbReference type="SAM" id="MobiDB-lite"/>
    </source>
</evidence>
<reference evidence="2 3" key="1">
    <citation type="submission" date="2019-03" db="EMBL/GenBank/DDBJ databases">
        <title>First draft genome of Liparis tanakae, snailfish: a comprehensive survey of snailfish specific genes.</title>
        <authorList>
            <person name="Kim W."/>
            <person name="Song I."/>
            <person name="Jeong J.-H."/>
            <person name="Kim D."/>
            <person name="Kim S."/>
            <person name="Ryu S."/>
            <person name="Song J.Y."/>
            <person name="Lee S.K."/>
        </authorList>
    </citation>
    <scope>NUCLEOTIDE SEQUENCE [LARGE SCALE GENOMIC DNA]</scope>
    <source>
        <tissue evidence="2">Muscle</tissue>
    </source>
</reference>
<dbReference type="Proteomes" id="UP000314294">
    <property type="component" value="Unassembled WGS sequence"/>
</dbReference>
<keyword evidence="3" id="KW-1185">Reference proteome</keyword>
<name>A0A4Z2FDT1_9TELE</name>
<organism evidence="2 3">
    <name type="scientific">Liparis tanakae</name>
    <name type="common">Tanaka's snailfish</name>
    <dbReference type="NCBI Taxonomy" id="230148"/>
    <lineage>
        <taxon>Eukaryota</taxon>
        <taxon>Metazoa</taxon>
        <taxon>Chordata</taxon>
        <taxon>Craniata</taxon>
        <taxon>Vertebrata</taxon>
        <taxon>Euteleostomi</taxon>
        <taxon>Actinopterygii</taxon>
        <taxon>Neopterygii</taxon>
        <taxon>Teleostei</taxon>
        <taxon>Neoteleostei</taxon>
        <taxon>Acanthomorphata</taxon>
        <taxon>Eupercaria</taxon>
        <taxon>Perciformes</taxon>
        <taxon>Cottioidei</taxon>
        <taxon>Cottales</taxon>
        <taxon>Liparidae</taxon>
        <taxon>Liparis</taxon>
    </lineage>
</organism>
<proteinExistence type="predicted"/>
<feature type="region of interest" description="Disordered" evidence="1">
    <location>
        <begin position="72"/>
        <end position="94"/>
    </location>
</feature>
<dbReference type="AlphaFoldDB" id="A0A4Z2FDT1"/>
<sequence length="154" mass="16720">MQNSPTATCRTALLSRRNQSALETKNCRRGALHAQATHLSVSSSARHTSVETYPCSTQTTAALRWRLRDSAQSTVDTGSRAAHTGAGRSSEAAGGDSFTAVCWDWSWEIKTTDRTDMMADNTPRSDSTTRDRWLYRSDMLILPGSSSAGCGPSM</sequence>